<dbReference type="Pfam" id="PF13419">
    <property type="entry name" value="HAD_2"/>
    <property type="match status" value="1"/>
</dbReference>
<proteinExistence type="inferred from homology"/>
<evidence type="ECO:0000256" key="1">
    <source>
        <dbReference type="ARBA" id="ARBA00001946"/>
    </source>
</evidence>
<dbReference type="Gene3D" id="3.40.50.1000">
    <property type="entry name" value="HAD superfamily/HAD-like"/>
    <property type="match status" value="1"/>
</dbReference>
<dbReference type="EMBL" id="JABXXQ010000283">
    <property type="protein sequence ID" value="NVN31091.1"/>
    <property type="molecule type" value="Genomic_DNA"/>
</dbReference>
<keyword evidence="3" id="KW-0479">Metal-binding</keyword>
<dbReference type="Proteomes" id="UP000565205">
    <property type="component" value="Unassembled WGS sequence"/>
</dbReference>
<evidence type="ECO:0000313" key="7">
    <source>
        <dbReference type="Proteomes" id="UP000565205"/>
    </source>
</evidence>
<dbReference type="InterPro" id="IPR023214">
    <property type="entry name" value="HAD_sf"/>
</dbReference>
<accession>A0A850NMU3</accession>
<dbReference type="CDD" id="cd07505">
    <property type="entry name" value="HAD_BPGM-like"/>
    <property type="match status" value="1"/>
</dbReference>
<gene>
    <name evidence="6" type="ORF">HUK83_12190</name>
</gene>
<dbReference type="GO" id="GO:0046872">
    <property type="term" value="F:metal ion binding"/>
    <property type="evidence" value="ECO:0007669"/>
    <property type="project" value="UniProtKB-KW"/>
</dbReference>
<dbReference type="GO" id="GO:0016787">
    <property type="term" value="F:hydrolase activity"/>
    <property type="evidence" value="ECO:0007669"/>
    <property type="project" value="UniProtKB-KW"/>
</dbReference>
<dbReference type="InterPro" id="IPR041492">
    <property type="entry name" value="HAD_2"/>
</dbReference>
<dbReference type="SUPFAM" id="SSF56784">
    <property type="entry name" value="HAD-like"/>
    <property type="match status" value="1"/>
</dbReference>
<sequence length="223" mass="23370">MMTAPALGLLFDLDGTMANSDPAHFAAFNALLAPHGRSIDQAEFHAHIVGGANAQIMRRLFPELDEAAHRELADRKEALFRASGDRIEPIAGLHALLAPMAAAGVPVGVVTNAPRRNAEHMLGALGLAHLLDTVVIGEEVGRGKPDPLPYRTGLERLGLPANRVIAFEDSRAGIRSATGAGLFTVGMTTNLPAEALREAGAGLTAPDFEDPALLALIDTRLAA</sequence>
<dbReference type="InterPro" id="IPR036412">
    <property type="entry name" value="HAD-like_sf"/>
</dbReference>
<comment type="cofactor">
    <cofactor evidence="1">
        <name>Mg(2+)</name>
        <dbReference type="ChEBI" id="CHEBI:18420"/>
    </cofactor>
</comment>
<comment type="caution">
    <text evidence="6">The sequence shown here is derived from an EMBL/GenBank/DDBJ whole genome shotgun (WGS) entry which is preliminary data.</text>
</comment>
<protein>
    <submittedName>
        <fullName evidence="6">HAD-IA family hydrolase</fullName>
    </submittedName>
</protein>
<keyword evidence="6" id="KW-0378">Hydrolase</keyword>
<dbReference type="PANTHER" id="PTHR46193">
    <property type="entry name" value="6-PHOSPHOGLUCONATE PHOSPHATASE"/>
    <property type="match status" value="1"/>
</dbReference>
<dbReference type="InterPro" id="IPR051600">
    <property type="entry name" value="Beta-PGM-like"/>
</dbReference>
<keyword evidence="5" id="KW-0119">Carbohydrate metabolism</keyword>
<dbReference type="InterPro" id="IPR023198">
    <property type="entry name" value="PGP-like_dom2"/>
</dbReference>
<evidence type="ECO:0000313" key="6">
    <source>
        <dbReference type="EMBL" id="NVN31091.1"/>
    </source>
</evidence>
<keyword evidence="4" id="KW-0460">Magnesium</keyword>
<evidence type="ECO:0000256" key="4">
    <source>
        <dbReference type="ARBA" id="ARBA00022842"/>
    </source>
</evidence>
<dbReference type="SFLD" id="SFLDS00003">
    <property type="entry name" value="Haloacid_Dehalogenase"/>
    <property type="match status" value="1"/>
</dbReference>
<dbReference type="SFLD" id="SFLDG01129">
    <property type="entry name" value="C1.5:_HAD__Beta-PGM__Phosphata"/>
    <property type="match status" value="1"/>
</dbReference>
<reference evidence="6 7" key="1">
    <citation type="submission" date="2020-06" db="EMBL/GenBank/DDBJ databases">
        <title>Description of novel acetic acid bacteria.</title>
        <authorList>
            <person name="Sombolestani A."/>
        </authorList>
    </citation>
    <scope>NUCLEOTIDE SEQUENCE [LARGE SCALE GENOMIC DNA]</scope>
    <source>
        <strain evidence="6 7">LMG 26838</strain>
    </source>
</reference>
<name>A0A850NMU3_9PROT</name>
<dbReference type="PANTHER" id="PTHR46193:SF18">
    <property type="entry name" value="HEXITOL PHOSPHATASE B"/>
    <property type="match status" value="1"/>
</dbReference>
<dbReference type="PRINTS" id="PR00413">
    <property type="entry name" value="HADHALOGNASE"/>
</dbReference>
<dbReference type="InterPro" id="IPR006439">
    <property type="entry name" value="HAD-SF_hydro_IA"/>
</dbReference>
<dbReference type="AlphaFoldDB" id="A0A850NMU3"/>
<comment type="similarity">
    <text evidence="2">Belongs to the HAD-like hydrolase superfamily. CbbY/CbbZ/Gph/YieH family.</text>
</comment>
<organism evidence="6 7">
    <name type="scientific">Endobacter medicaginis</name>
    <dbReference type="NCBI Taxonomy" id="1181271"/>
    <lineage>
        <taxon>Bacteria</taxon>
        <taxon>Pseudomonadati</taxon>
        <taxon>Pseudomonadota</taxon>
        <taxon>Alphaproteobacteria</taxon>
        <taxon>Acetobacterales</taxon>
        <taxon>Acetobacteraceae</taxon>
        <taxon>Endobacter</taxon>
    </lineage>
</organism>
<dbReference type="Gene3D" id="1.10.150.240">
    <property type="entry name" value="Putative phosphatase, domain 2"/>
    <property type="match status" value="1"/>
</dbReference>
<evidence type="ECO:0000256" key="3">
    <source>
        <dbReference type="ARBA" id="ARBA00022723"/>
    </source>
</evidence>
<dbReference type="NCBIfam" id="TIGR01509">
    <property type="entry name" value="HAD-SF-IA-v3"/>
    <property type="match status" value="1"/>
</dbReference>
<evidence type="ECO:0000256" key="2">
    <source>
        <dbReference type="ARBA" id="ARBA00006171"/>
    </source>
</evidence>
<evidence type="ECO:0000256" key="5">
    <source>
        <dbReference type="ARBA" id="ARBA00023277"/>
    </source>
</evidence>